<keyword evidence="4" id="KW-1185">Reference proteome</keyword>
<organism evidence="3 4">
    <name type="scientific">Dactylonectria estremocensis</name>
    <dbReference type="NCBI Taxonomy" id="1079267"/>
    <lineage>
        <taxon>Eukaryota</taxon>
        <taxon>Fungi</taxon>
        <taxon>Dikarya</taxon>
        <taxon>Ascomycota</taxon>
        <taxon>Pezizomycotina</taxon>
        <taxon>Sordariomycetes</taxon>
        <taxon>Hypocreomycetidae</taxon>
        <taxon>Hypocreales</taxon>
        <taxon>Nectriaceae</taxon>
        <taxon>Dactylonectria</taxon>
    </lineage>
</organism>
<sequence>MIQTTPTSGAGPINSGRLKYADPRDLPSYPSAGLRSDGAAASAAASLGWANQKPIECWKPDKASSASAAAVLAKDYKMAPPWEPTSSSAGTKAALLALGSANTAVKTPASRSPQEGWGSSAATQAFNTNRSNSTRQVHPATSSNSLLGQRSLAAAEKAMSGTRPRAISTPMSRPSYPLESMAASSALSGATMAHQASLRSKPSVGTAGAVPVTTMTRNMFTSQPPIKPQVDERENNEKLHATAVAMARKMFNQQQKMMDQTKESYGQDSSTAQPKPYFNLQEAAYRQAQERLAKIEDEHQKSREFNDYYGSAPTVRRRFSLSSKLRRRASSDGDLDDRQQTERIRQQMSLFSNKLSEVDETKRKKDREALLAAAQRNVRAQLQIMDKRVFEETGQVNPTMLTEWDLKAHRIAYANHESRNENKGKVDIGGGKFMSPEEVDAIASKRVQPVLDDINEKAAVERERLAALKLDEEAKKAETEKKKARDRELKEINRKVKEQDKQEEKAKKAEAKLARAEEKRSSKSGSVGVEGGLVEGGLVIDNESIGDHDNEDAPSTTTPQTVAIDTDTTNVYKERRKSDDSPMSPSSKVKGWIKQRFSRGKSISESEKLGDKKKGFLGGAALRDSDPNRSTTSLENRPTSMRDVALAGRTTGPDTNDASLAQDSRGVSPVSSEGSTQDLAITPPRPIGGRVVRDSHSPSRDSRFREILDQ</sequence>
<dbReference type="OrthoDB" id="4070583at2759"/>
<feature type="compositionally biased region" description="Polar residues" evidence="2">
    <location>
        <begin position="669"/>
        <end position="679"/>
    </location>
</feature>
<evidence type="ECO:0008006" key="5">
    <source>
        <dbReference type="Google" id="ProtNLM"/>
    </source>
</evidence>
<feature type="region of interest" description="Disordered" evidence="2">
    <location>
        <begin position="129"/>
        <end position="175"/>
    </location>
</feature>
<feature type="coiled-coil region" evidence="1">
    <location>
        <begin position="278"/>
        <end position="305"/>
    </location>
</feature>
<evidence type="ECO:0000313" key="4">
    <source>
        <dbReference type="Proteomes" id="UP000717696"/>
    </source>
</evidence>
<feature type="compositionally biased region" description="Polar residues" evidence="2">
    <location>
        <begin position="129"/>
        <end position="148"/>
    </location>
</feature>
<evidence type="ECO:0000256" key="2">
    <source>
        <dbReference type="SAM" id="MobiDB-lite"/>
    </source>
</evidence>
<dbReference type="Pfam" id="PF12757">
    <property type="entry name" value="Eisosome1"/>
    <property type="match status" value="1"/>
</dbReference>
<evidence type="ECO:0000313" key="3">
    <source>
        <dbReference type="EMBL" id="KAH7152495.1"/>
    </source>
</evidence>
<feature type="compositionally biased region" description="Polar residues" evidence="2">
    <location>
        <begin position="553"/>
        <end position="571"/>
    </location>
</feature>
<dbReference type="PANTHER" id="PTHR28298">
    <property type="entry name" value="EISOSOME PROTEIN 1"/>
    <property type="match status" value="1"/>
</dbReference>
<gene>
    <name evidence="3" type="ORF">B0J13DRAFT_620049</name>
</gene>
<dbReference type="Proteomes" id="UP000717696">
    <property type="component" value="Unassembled WGS sequence"/>
</dbReference>
<accession>A0A9P9F2Q8</accession>
<keyword evidence="1" id="KW-0175">Coiled coil</keyword>
<reference evidence="3" key="1">
    <citation type="journal article" date="2021" name="Nat. Commun.">
        <title>Genetic determinants of endophytism in the Arabidopsis root mycobiome.</title>
        <authorList>
            <person name="Mesny F."/>
            <person name="Miyauchi S."/>
            <person name="Thiergart T."/>
            <person name="Pickel B."/>
            <person name="Atanasova L."/>
            <person name="Karlsson M."/>
            <person name="Huettel B."/>
            <person name="Barry K.W."/>
            <person name="Haridas S."/>
            <person name="Chen C."/>
            <person name="Bauer D."/>
            <person name="Andreopoulos W."/>
            <person name="Pangilinan J."/>
            <person name="LaButti K."/>
            <person name="Riley R."/>
            <person name="Lipzen A."/>
            <person name="Clum A."/>
            <person name="Drula E."/>
            <person name="Henrissat B."/>
            <person name="Kohler A."/>
            <person name="Grigoriev I.V."/>
            <person name="Martin F.M."/>
            <person name="Hacquard S."/>
        </authorList>
    </citation>
    <scope>NUCLEOTIDE SEQUENCE</scope>
    <source>
        <strain evidence="3">MPI-CAGE-AT-0021</strain>
    </source>
</reference>
<feature type="compositionally biased region" description="Polar residues" evidence="2">
    <location>
        <begin position="628"/>
        <end position="639"/>
    </location>
</feature>
<dbReference type="PANTHER" id="PTHR28298:SF1">
    <property type="entry name" value="EISOSOME PROTEIN 1"/>
    <property type="match status" value="1"/>
</dbReference>
<dbReference type="GO" id="GO:0070941">
    <property type="term" value="P:eisosome assembly"/>
    <property type="evidence" value="ECO:0007669"/>
    <property type="project" value="TreeGrafter"/>
</dbReference>
<dbReference type="AlphaFoldDB" id="A0A9P9F2Q8"/>
<feature type="region of interest" description="Disordered" evidence="2">
    <location>
        <begin position="320"/>
        <end position="342"/>
    </location>
</feature>
<feature type="compositionally biased region" description="Basic and acidic residues" evidence="2">
    <location>
        <begin position="473"/>
        <end position="521"/>
    </location>
</feature>
<dbReference type="EMBL" id="JAGMUU010000005">
    <property type="protein sequence ID" value="KAH7152495.1"/>
    <property type="molecule type" value="Genomic_DNA"/>
</dbReference>
<name>A0A9P9F2Q8_9HYPO</name>
<comment type="caution">
    <text evidence="3">The sequence shown here is derived from an EMBL/GenBank/DDBJ whole genome shotgun (WGS) entry which is preliminary data.</text>
</comment>
<feature type="region of interest" description="Disordered" evidence="2">
    <location>
        <begin position="473"/>
        <end position="710"/>
    </location>
</feature>
<evidence type="ECO:0000256" key="1">
    <source>
        <dbReference type="SAM" id="Coils"/>
    </source>
</evidence>
<proteinExistence type="predicted"/>
<protein>
    <recommendedName>
        <fullName evidence="5">Eisosome protein 1</fullName>
    </recommendedName>
</protein>
<feature type="compositionally biased region" description="Basic and acidic residues" evidence="2">
    <location>
        <begin position="691"/>
        <end position="710"/>
    </location>
</feature>
<feature type="region of interest" description="Disordered" evidence="2">
    <location>
        <begin position="1"/>
        <end position="37"/>
    </location>
</feature>
<feature type="compositionally biased region" description="Basic and acidic residues" evidence="2">
    <location>
        <begin position="602"/>
        <end position="614"/>
    </location>
</feature>
<dbReference type="InterPro" id="IPR024527">
    <property type="entry name" value="Eisosome1"/>
</dbReference>
<feature type="compositionally biased region" description="Polar residues" evidence="2">
    <location>
        <begin position="652"/>
        <end position="662"/>
    </location>
</feature>